<dbReference type="Gene3D" id="3.90.1150.30">
    <property type="match status" value="1"/>
</dbReference>
<dbReference type="EMBL" id="RBII01000001">
    <property type="protein sequence ID" value="RKQ71287.1"/>
    <property type="molecule type" value="Genomic_DNA"/>
</dbReference>
<evidence type="ECO:0000313" key="1">
    <source>
        <dbReference type="EMBL" id="RKQ71287.1"/>
    </source>
</evidence>
<reference evidence="1 2" key="1">
    <citation type="submission" date="2018-10" db="EMBL/GenBank/DDBJ databases">
        <title>Genomic Encyclopedia of Type Strains, Phase IV (KMG-IV): sequencing the most valuable type-strain genomes for metagenomic binning, comparative biology and taxonomic classification.</title>
        <authorList>
            <person name="Goeker M."/>
        </authorList>
    </citation>
    <scope>NUCLEOTIDE SEQUENCE [LARGE SCALE GENOMIC DNA]</scope>
    <source>
        <strain evidence="1 2">DSM 22008</strain>
    </source>
</reference>
<dbReference type="FunCoup" id="A0A420WJV2">
    <property type="interactions" value="10"/>
</dbReference>
<dbReference type="OrthoDB" id="9804614at2"/>
<dbReference type="InterPro" id="IPR007351">
    <property type="entry name" value="YjbR"/>
</dbReference>
<sequence length="122" mass="13586">MTLDEYNAYCSTFAFSEHVVQWGGSDVWKVDGKLFAVAYVKADGKLRVTFKASEIAFAILQEKEGVIPAPHLASRGMKWLQNIGVNGLSDSELRALISDSYDMAVQRLTKKRRKELGLGESE</sequence>
<dbReference type="PANTHER" id="PTHR35145">
    <property type="entry name" value="CYTOPLASMIC PROTEIN-RELATED"/>
    <property type="match status" value="1"/>
</dbReference>
<dbReference type="RefSeq" id="WP_121099078.1">
    <property type="nucleotide sequence ID" value="NZ_RBII01000001.1"/>
</dbReference>
<dbReference type="InterPro" id="IPR038056">
    <property type="entry name" value="YjbR-like_sf"/>
</dbReference>
<dbReference type="Pfam" id="PF04237">
    <property type="entry name" value="YjbR"/>
    <property type="match status" value="1"/>
</dbReference>
<name>A0A420WJV2_9PROT</name>
<evidence type="ECO:0000313" key="2">
    <source>
        <dbReference type="Proteomes" id="UP000282211"/>
    </source>
</evidence>
<protein>
    <submittedName>
        <fullName evidence="1">Putative DNA-binding protein (MmcQ/YjbR family)</fullName>
    </submittedName>
</protein>
<dbReference type="AlphaFoldDB" id="A0A420WJV2"/>
<dbReference type="InterPro" id="IPR058532">
    <property type="entry name" value="YjbR/MT2646/Rv2570-like"/>
</dbReference>
<dbReference type="SUPFAM" id="SSF142906">
    <property type="entry name" value="YjbR-like"/>
    <property type="match status" value="1"/>
</dbReference>
<organism evidence="1 2">
    <name type="scientific">Litorimonas taeanensis</name>
    <dbReference type="NCBI Taxonomy" id="568099"/>
    <lineage>
        <taxon>Bacteria</taxon>
        <taxon>Pseudomonadati</taxon>
        <taxon>Pseudomonadota</taxon>
        <taxon>Alphaproteobacteria</taxon>
        <taxon>Maricaulales</taxon>
        <taxon>Robiginitomaculaceae</taxon>
    </lineage>
</organism>
<proteinExistence type="predicted"/>
<dbReference type="PANTHER" id="PTHR35145:SF1">
    <property type="entry name" value="CYTOPLASMIC PROTEIN"/>
    <property type="match status" value="1"/>
</dbReference>
<accession>A0A420WJV2</accession>
<comment type="caution">
    <text evidence="1">The sequence shown here is derived from an EMBL/GenBank/DDBJ whole genome shotgun (WGS) entry which is preliminary data.</text>
</comment>
<gene>
    <name evidence="1" type="ORF">DES40_0600</name>
</gene>
<dbReference type="GO" id="GO:0003677">
    <property type="term" value="F:DNA binding"/>
    <property type="evidence" value="ECO:0007669"/>
    <property type="project" value="UniProtKB-KW"/>
</dbReference>
<dbReference type="InParanoid" id="A0A420WJV2"/>
<keyword evidence="1" id="KW-0238">DNA-binding</keyword>
<dbReference type="Proteomes" id="UP000282211">
    <property type="component" value="Unassembled WGS sequence"/>
</dbReference>
<keyword evidence="2" id="KW-1185">Reference proteome</keyword>